<accession>A0A565BLX1</accession>
<evidence type="ECO:0000313" key="4">
    <source>
        <dbReference type="Proteomes" id="UP000489600"/>
    </source>
</evidence>
<name>A0A565BLX1_9BRAS</name>
<organism evidence="3 4">
    <name type="scientific">Arabis nemorensis</name>
    <dbReference type="NCBI Taxonomy" id="586526"/>
    <lineage>
        <taxon>Eukaryota</taxon>
        <taxon>Viridiplantae</taxon>
        <taxon>Streptophyta</taxon>
        <taxon>Embryophyta</taxon>
        <taxon>Tracheophyta</taxon>
        <taxon>Spermatophyta</taxon>
        <taxon>Magnoliopsida</taxon>
        <taxon>eudicotyledons</taxon>
        <taxon>Gunneridae</taxon>
        <taxon>Pentapetalae</taxon>
        <taxon>rosids</taxon>
        <taxon>malvids</taxon>
        <taxon>Brassicales</taxon>
        <taxon>Brassicaceae</taxon>
        <taxon>Arabideae</taxon>
        <taxon>Arabis</taxon>
    </lineage>
</organism>
<evidence type="ECO:0000259" key="2">
    <source>
        <dbReference type="Pfam" id="PF14111"/>
    </source>
</evidence>
<dbReference type="Pfam" id="PF14111">
    <property type="entry name" value="DUF4283"/>
    <property type="match status" value="1"/>
</dbReference>
<sequence length="384" mass="41670">MNKKKKRLKGVLSNSTKFSRISAAAVALANLKSKNALLSGGPSAAVPPASSSSIVNPTITEEAPLGSSQESPSTDQLACPTSGIEPISDLQSPQLETHTVNANTGNSQVAVESLHSGPVPPVEVSTLLFKAPTRKWSTVLSNTSLLEEIGEPTEHISGAPFVLIPDESIEDTKEEFKDFIFAQFHDKGPELGRIIGVVNALWARSGPRIFVHNIGKGTYLLRVQNPRTRAILLGRSIWNIAGHPMFVSPWSPEFNPEIPPITSAPVTVEFRGVPYLLFTNQNLSRIATAVGKPVSLAPETERKDSFEVARVVVRVDLTKELPTKVISGFSNGREVEIDVSYPFLPPRCSACRAYGHDLNQCSLRPLNTNTFRTSNTRSRSSDSR</sequence>
<dbReference type="InterPro" id="IPR040256">
    <property type="entry name" value="At4g02000-like"/>
</dbReference>
<dbReference type="PANTHER" id="PTHR31286:SF175">
    <property type="entry name" value="DUF4283 DOMAIN-CONTAINING PROTEIN"/>
    <property type="match status" value="1"/>
</dbReference>
<feature type="domain" description="DUF4283" evidence="2">
    <location>
        <begin position="173"/>
        <end position="257"/>
    </location>
</feature>
<proteinExistence type="predicted"/>
<dbReference type="Proteomes" id="UP000489600">
    <property type="component" value="Unassembled WGS sequence"/>
</dbReference>
<dbReference type="InterPro" id="IPR025558">
    <property type="entry name" value="DUF4283"/>
</dbReference>
<evidence type="ECO:0000313" key="3">
    <source>
        <dbReference type="EMBL" id="VVB02617.1"/>
    </source>
</evidence>
<dbReference type="PANTHER" id="PTHR31286">
    <property type="entry name" value="GLYCINE-RICH CELL WALL STRUCTURAL PROTEIN 1.8-LIKE"/>
    <property type="match status" value="1"/>
</dbReference>
<dbReference type="AlphaFoldDB" id="A0A565BLX1"/>
<protein>
    <recommendedName>
        <fullName evidence="2">DUF4283 domain-containing protein</fullName>
    </recommendedName>
</protein>
<evidence type="ECO:0000256" key="1">
    <source>
        <dbReference type="SAM" id="MobiDB-lite"/>
    </source>
</evidence>
<dbReference type="OrthoDB" id="1112026at2759"/>
<feature type="compositionally biased region" description="Polar residues" evidence="1">
    <location>
        <begin position="66"/>
        <end position="76"/>
    </location>
</feature>
<comment type="caution">
    <text evidence="3">The sequence shown here is derived from an EMBL/GenBank/DDBJ whole genome shotgun (WGS) entry which is preliminary data.</text>
</comment>
<reference evidence="3" key="1">
    <citation type="submission" date="2019-07" db="EMBL/GenBank/DDBJ databases">
        <authorList>
            <person name="Dittberner H."/>
        </authorList>
    </citation>
    <scope>NUCLEOTIDE SEQUENCE [LARGE SCALE GENOMIC DNA]</scope>
</reference>
<keyword evidence="4" id="KW-1185">Reference proteome</keyword>
<dbReference type="EMBL" id="CABITT030000004">
    <property type="protein sequence ID" value="VVB02617.1"/>
    <property type="molecule type" value="Genomic_DNA"/>
</dbReference>
<gene>
    <name evidence="3" type="ORF">ANE_LOCUS13061</name>
</gene>
<feature type="region of interest" description="Disordered" evidence="1">
    <location>
        <begin position="63"/>
        <end position="89"/>
    </location>
</feature>